<dbReference type="Gene3D" id="1.20.1510.10">
    <property type="entry name" value="Cation efflux protein transmembrane domain"/>
    <property type="match status" value="1"/>
</dbReference>
<sequence length="305" mass="32862">MAHDHDHSHHAGQDSQRRLAWAILLTGGFMVAEVVGGILSGSLALLADAGHMLTDTAALALAWFAARISRRPADEKRSFGYHRVQILAAFVNGLTLIAIVVWILIEAIRRLLSPVEVMGTPMLAIAALGLVVNLVVFAILHAGDRDNLNIRGAALHVLGDLLGSVAAIVAALVILATGWMPIDPLLSMLVALLILRSAWKLTRESGHILLEGAPDELDAATLRREIPEQLEAVCNVHHVHVWSLTPGRHLVSLHAAIEEGEDRQAALVAIRSLLVERYGLDHATIQLESRHQCADEPEEGAGHQG</sequence>
<evidence type="ECO:0000313" key="16">
    <source>
        <dbReference type="EMBL" id="TDR55960.1"/>
    </source>
</evidence>
<dbReference type="RefSeq" id="WP_133635384.1">
    <property type="nucleotide sequence ID" value="NZ_SNZJ01000005.1"/>
</dbReference>
<dbReference type="PANTHER" id="PTHR11562:SF17">
    <property type="entry name" value="RE54080P-RELATED"/>
    <property type="match status" value="1"/>
</dbReference>
<evidence type="ECO:0000259" key="15">
    <source>
        <dbReference type="Pfam" id="PF16916"/>
    </source>
</evidence>
<organism evidence="16 17">
    <name type="scientific">Halomonas ventosae</name>
    <dbReference type="NCBI Taxonomy" id="229007"/>
    <lineage>
        <taxon>Bacteria</taxon>
        <taxon>Pseudomonadati</taxon>
        <taxon>Pseudomonadota</taxon>
        <taxon>Gammaproteobacteria</taxon>
        <taxon>Oceanospirillales</taxon>
        <taxon>Halomonadaceae</taxon>
        <taxon>Halomonas</taxon>
    </lineage>
</organism>
<keyword evidence="9 13" id="KW-1133">Transmembrane helix</keyword>
<comment type="subcellular location">
    <subcellularLocation>
        <location evidence="1">Cell inner membrane</location>
        <topology evidence="1">Multi-pass membrane protein</topology>
    </subcellularLocation>
</comment>
<feature type="transmembrane region" description="Helical" evidence="13">
    <location>
        <begin position="86"/>
        <end position="105"/>
    </location>
</feature>
<name>A0A4R6ZTA7_9GAMM</name>
<dbReference type="PANTHER" id="PTHR11562">
    <property type="entry name" value="CATION EFFLUX PROTEIN/ ZINC TRANSPORTER"/>
    <property type="match status" value="1"/>
</dbReference>
<dbReference type="InterPro" id="IPR036837">
    <property type="entry name" value="Cation_efflux_CTD_sf"/>
</dbReference>
<feature type="domain" description="Cation efflux protein cytoplasmic" evidence="15">
    <location>
        <begin position="225"/>
        <end position="289"/>
    </location>
</feature>
<reference evidence="16 17" key="1">
    <citation type="submission" date="2019-03" db="EMBL/GenBank/DDBJ databases">
        <title>Genomic Encyclopedia of Type Strains, Phase III (KMG-III): the genomes of soil and plant-associated and newly described type strains.</title>
        <authorList>
            <person name="Whitman W."/>
        </authorList>
    </citation>
    <scope>NUCLEOTIDE SEQUENCE [LARGE SCALE GENOMIC DNA]</scope>
    <source>
        <strain evidence="16 17">CECT 5797</strain>
    </source>
</reference>
<dbReference type="Pfam" id="PF16916">
    <property type="entry name" value="ZT_dimer"/>
    <property type="match status" value="1"/>
</dbReference>
<evidence type="ECO:0000256" key="3">
    <source>
        <dbReference type="ARBA" id="ARBA00022448"/>
    </source>
</evidence>
<dbReference type="GO" id="GO:0005385">
    <property type="term" value="F:zinc ion transmembrane transporter activity"/>
    <property type="evidence" value="ECO:0007669"/>
    <property type="project" value="TreeGrafter"/>
</dbReference>
<feature type="domain" description="Cation efflux protein transmembrane" evidence="14">
    <location>
        <begin position="22"/>
        <end position="210"/>
    </location>
</feature>
<evidence type="ECO:0000256" key="7">
    <source>
        <dbReference type="ARBA" id="ARBA00022833"/>
    </source>
</evidence>
<keyword evidence="11 13" id="KW-0472">Membrane</keyword>
<proteinExistence type="inferred from homology"/>
<dbReference type="InterPro" id="IPR050681">
    <property type="entry name" value="CDF/SLC30A"/>
</dbReference>
<dbReference type="AlphaFoldDB" id="A0A4R6ZTA7"/>
<evidence type="ECO:0000256" key="1">
    <source>
        <dbReference type="ARBA" id="ARBA00004429"/>
    </source>
</evidence>
<evidence type="ECO:0000256" key="4">
    <source>
        <dbReference type="ARBA" id="ARBA00022475"/>
    </source>
</evidence>
<evidence type="ECO:0000256" key="8">
    <source>
        <dbReference type="ARBA" id="ARBA00022906"/>
    </source>
</evidence>
<dbReference type="Proteomes" id="UP000295212">
    <property type="component" value="Unassembled WGS sequence"/>
</dbReference>
<evidence type="ECO:0000256" key="5">
    <source>
        <dbReference type="ARBA" id="ARBA00022519"/>
    </source>
</evidence>
<protein>
    <recommendedName>
        <fullName evidence="12">Zinc transporter ZitB</fullName>
    </recommendedName>
</protein>
<evidence type="ECO:0000313" key="17">
    <source>
        <dbReference type="Proteomes" id="UP000295212"/>
    </source>
</evidence>
<dbReference type="InterPro" id="IPR058533">
    <property type="entry name" value="Cation_efflux_TM"/>
</dbReference>
<evidence type="ECO:0000256" key="6">
    <source>
        <dbReference type="ARBA" id="ARBA00022692"/>
    </source>
</evidence>
<evidence type="ECO:0000256" key="13">
    <source>
        <dbReference type="SAM" id="Phobius"/>
    </source>
</evidence>
<keyword evidence="6 13" id="KW-0812">Transmembrane</keyword>
<dbReference type="GO" id="GO:0005886">
    <property type="term" value="C:plasma membrane"/>
    <property type="evidence" value="ECO:0007669"/>
    <property type="project" value="UniProtKB-SubCell"/>
</dbReference>
<dbReference type="InterPro" id="IPR027470">
    <property type="entry name" value="Cation_efflux_CTD"/>
</dbReference>
<feature type="transmembrane region" description="Helical" evidence="13">
    <location>
        <begin position="117"/>
        <end position="140"/>
    </location>
</feature>
<comment type="caution">
    <text evidence="16">The sequence shown here is derived from an EMBL/GenBank/DDBJ whole genome shotgun (WGS) entry which is preliminary data.</text>
</comment>
<evidence type="ECO:0000256" key="11">
    <source>
        <dbReference type="ARBA" id="ARBA00023136"/>
    </source>
</evidence>
<evidence type="ECO:0000259" key="14">
    <source>
        <dbReference type="Pfam" id="PF01545"/>
    </source>
</evidence>
<dbReference type="EMBL" id="SNZJ01000005">
    <property type="protein sequence ID" value="TDR55960.1"/>
    <property type="molecule type" value="Genomic_DNA"/>
</dbReference>
<dbReference type="NCBIfam" id="TIGR01297">
    <property type="entry name" value="CDF"/>
    <property type="match status" value="1"/>
</dbReference>
<keyword evidence="3" id="KW-0813">Transport</keyword>
<keyword evidence="8" id="KW-0864">Zinc transport</keyword>
<dbReference type="InterPro" id="IPR027469">
    <property type="entry name" value="Cation_efflux_TMD_sf"/>
</dbReference>
<dbReference type="FunFam" id="1.20.1510.10:FF:000016">
    <property type="entry name" value="Zinc transporter ZitB"/>
    <property type="match status" value="1"/>
</dbReference>
<evidence type="ECO:0000256" key="2">
    <source>
        <dbReference type="ARBA" id="ARBA00008873"/>
    </source>
</evidence>
<keyword evidence="10" id="KW-0406">Ion transport</keyword>
<dbReference type="SUPFAM" id="SSF160240">
    <property type="entry name" value="Cation efflux protein cytoplasmic domain-like"/>
    <property type="match status" value="1"/>
</dbReference>
<evidence type="ECO:0000256" key="9">
    <source>
        <dbReference type="ARBA" id="ARBA00022989"/>
    </source>
</evidence>
<feature type="transmembrane region" description="Helical" evidence="13">
    <location>
        <begin position="152"/>
        <end position="176"/>
    </location>
</feature>
<comment type="similarity">
    <text evidence="2">Belongs to the cation diffusion facilitator (CDF) transporter (TC 2.A.4) family. SLC30A subfamily.</text>
</comment>
<gene>
    <name evidence="16" type="ORF">DFP85_105134</name>
</gene>
<dbReference type="SUPFAM" id="SSF161111">
    <property type="entry name" value="Cation efflux protein transmembrane domain-like"/>
    <property type="match status" value="1"/>
</dbReference>
<dbReference type="Pfam" id="PF01545">
    <property type="entry name" value="Cation_efflux"/>
    <property type="match status" value="1"/>
</dbReference>
<keyword evidence="4" id="KW-1003">Cell membrane</keyword>
<evidence type="ECO:0000256" key="10">
    <source>
        <dbReference type="ARBA" id="ARBA00023065"/>
    </source>
</evidence>
<keyword evidence="7" id="KW-0862">Zinc</keyword>
<accession>A0A4R6ZTA7</accession>
<dbReference type="InterPro" id="IPR002524">
    <property type="entry name" value="Cation_efflux"/>
</dbReference>
<feature type="transmembrane region" description="Helical" evidence="13">
    <location>
        <begin position="21"/>
        <end position="43"/>
    </location>
</feature>
<feature type="transmembrane region" description="Helical" evidence="13">
    <location>
        <begin position="49"/>
        <end position="66"/>
    </location>
</feature>
<evidence type="ECO:0000256" key="12">
    <source>
        <dbReference type="ARBA" id="ARBA00068925"/>
    </source>
</evidence>
<dbReference type="OrthoDB" id="9809646at2"/>
<keyword evidence="5" id="KW-0997">Cell inner membrane</keyword>